<evidence type="ECO:0000256" key="7">
    <source>
        <dbReference type="ARBA" id="ARBA00023002"/>
    </source>
</evidence>
<protein>
    <recommendedName>
        <fullName evidence="4 11">Protoporphyrinogen oxidase</fullName>
        <ecNumber evidence="4 11">1.3.3.4</ecNumber>
    </recommendedName>
</protein>
<evidence type="ECO:0000256" key="6">
    <source>
        <dbReference type="ARBA" id="ARBA00022827"/>
    </source>
</evidence>
<dbReference type="Proteomes" id="UP001165740">
    <property type="component" value="Chromosome 15"/>
</dbReference>
<dbReference type="GeneID" id="106060223"/>
<evidence type="ECO:0000256" key="1">
    <source>
        <dbReference type="ARBA" id="ARBA00002600"/>
    </source>
</evidence>
<comment type="catalytic activity">
    <reaction evidence="10 11">
        <text>protoporphyrinogen IX + 3 O2 = protoporphyrin IX + 3 H2O2</text>
        <dbReference type="Rhea" id="RHEA:25576"/>
        <dbReference type="ChEBI" id="CHEBI:15379"/>
        <dbReference type="ChEBI" id="CHEBI:16240"/>
        <dbReference type="ChEBI" id="CHEBI:57306"/>
        <dbReference type="ChEBI" id="CHEBI:57307"/>
        <dbReference type="EC" id="1.3.3.4"/>
    </reaction>
</comment>
<keyword evidence="13" id="KW-1185">Reference proteome</keyword>
<sequence length="438" mass="47931">MATAVVIGGGVSGLASALYIQRSLPQFSKVILLEGSSRVGGWVNTTSYPDGAIFEHGPRSLRPVGEAGRNTLLLAEELGLTRHVLPIFPSDPAAKNRYLFVDGKLCALPTNAWSMFKKLPPFTKPLITSLWKEPFHRRSNEQDESIYSFVRRRLGPEFADIAIDALCRGIFAGDCRKLSVQACFPPLYEMEKKYGSLIAGAVFGFKDPKVEATGLVRRAIEDKWASWSLSKGLQQLTDAMAASIQNTKEGEIRLDTKVTSLKPNQNGKIIVSTPSDSIEASLVISAVYSKDLAAALPKSMTDLKEDLSALPSVNVVVVNLEYKENVLPVKVMLGGSWYDKLLSPDGTLPSGSDIVWMASQAAAQQLGIKSHPIRSHVTLQKECLPQYKVGHVSWVEKVEQKIKESNLPLHLVGSSYRGPAINDCIYNAKKVVESLKTH</sequence>
<evidence type="ECO:0000256" key="8">
    <source>
        <dbReference type="ARBA" id="ARBA00023133"/>
    </source>
</evidence>
<evidence type="ECO:0000256" key="11">
    <source>
        <dbReference type="RuleBase" id="RU367069"/>
    </source>
</evidence>
<comment type="function">
    <text evidence="1 11">Catalyzes the 6-electron oxidation of protoporphyrinogen-IX to form protoporphyrin-IX.</text>
</comment>
<dbReference type="GO" id="GO:0004729">
    <property type="term" value="F:oxygen-dependent protoporphyrinogen oxidase activity"/>
    <property type="evidence" value="ECO:0007669"/>
    <property type="project" value="UniProtKB-UniRule"/>
</dbReference>
<comment type="subcellular location">
    <subcellularLocation>
        <location evidence="11">Mitochondrion inner membrane</location>
    </subcellularLocation>
</comment>
<dbReference type="RefSeq" id="XP_055868570.1">
    <property type="nucleotide sequence ID" value="XM_056012595.1"/>
</dbReference>
<keyword evidence="5 11" id="KW-0285">Flavoprotein</keyword>
<dbReference type="InterPro" id="IPR036188">
    <property type="entry name" value="FAD/NAD-bd_sf"/>
</dbReference>
<dbReference type="PANTHER" id="PTHR42923:SF3">
    <property type="entry name" value="PROTOPORPHYRINOGEN OXIDASE"/>
    <property type="match status" value="1"/>
</dbReference>
<dbReference type="EC" id="1.3.3.4" evidence="4 11"/>
<feature type="domain" description="Amine oxidase" evidence="12">
    <location>
        <begin position="11"/>
        <end position="328"/>
    </location>
</feature>
<dbReference type="Pfam" id="PF01593">
    <property type="entry name" value="Amino_oxidase"/>
    <property type="match status" value="1"/>
</dbReference>
<evidence type="ECO:0000256" key="10">
    <source>
        <dbReference type="ARBA" id="ARBA00047554"/>
    </source>
</evidence>
<dbReference type="InterPro" id="IPR002937">
    <property type="entry name" value="Amino_oxidase"/>
</dbReference>
<evidence type="ECO:0000256" key="5">
    <source>
        <dbReference type="ARBA" id="ARBA00022630"/>
    </source>
</evidence>
<dbReference type="GO" id="GO:0006782">
    <property type="term" value="P:protoporphyrinogen IX biosynthetic process"/>
    <property type="evidence" value="ECO:0007669"/>
    <property type="project" value="UniProtKB-UniRule"/>
</dbReference>
<evidence type="ECO:0000256" key="9">
    <source>
        <dbReference type="ARBA" id="ARBA00023244"/>
    </source>
</evidence>
<evidence type="ECO:0000313" key="13">
    <source>
        <dbReference type="Proteomes" id="UP001165740"/>
    </source>
</evidence>
<keyword evidence="8 11" id="KW-0350">Heme biosynthesis</keyword>
<keyword evidence="6 11" id="KW-0274">FAD</keyword>
<proteinExistence type="inferred from homology"/>
<name>A0A9W2Z0Z1_BIOGL</name>
<dbReference type="AlphaFoldDB" id="A0A9W2Z0Z1"/>
<comment type="pathway">
    <text evidence="2 11">Porphyrin-containing compound metabolism; protoporphyrin-IX biosynthesis; protoporphyrin-IX from protoporphyrinogen-IX: step 1/1.</text>
</comment>
<keyword evidence="7 11" id="KW-0560">Oxidoreductase</keyword>
<keyword evidence="9 11" id="KW-0627">Porphyrin biosynthesis</keyword>
<dbReference type="PANTHER" id="PTHR42923">
    <property type="entry name" value="PROTOPORPHYRINOGEN OXIDASE"/>
    <property type="match status" value="1"/>
</dbReference>
<dbReference type="GO" id="GO:0005743">
    <property type="term" value="C:mitochondrial inner membrane"/>
    <property type="evidence" value="ECO:0007669"/>
    <property type="project" value="UniProtKB-SubCell"/>
</dbReference>
<organism evidence="13 14">
    <name type="scientific">Biomphalaria glabrata</name>
    <name type="common">Bloodfluke planorb</name>
    <name type="synonym">Freshwater snail</name>
    <dbReference type="NCBI Taxonomy" id="6526"/>
    <lineage>
        <taxon>Eukaryota</taxon>
        <taxon>Metazoa</taxon>
        <taxon>Spiralia</taxon>
        <taxon>Lophotrochozoa</taxon>
        <taxon>Mollusca</taxon>
        <taxon>Gastropoda</taxon>
        <taxon>Heterobranchia</taxon>
        <taxon>Euthyneura</taxon>
        <taxon>Panpulmonata</taxon>
        <taxon>Hygrophila</taxon>
        <taxon>Lymnaeoidea</taxon>
        <taxon>Planorbidae</taxon>
        <taxon>Biomphalaria</taxon>
    </lineage>
</organism>
<evidence type="ECO:0000313" key="14">
    <source>
        <dbReference type="RefSeq" id="XP_055868570.1"/>
    </source>
</evidence>
<gene>
    <name evidence="14" type="primary">LOC106060223</name>
</gene>
<dbReference type="InterPro" id="IPR050464">
    <property type="entry name" value="Zeta_carotene_desat/Oxidored"/>
</dbReference>
<evidence type="ECO:0000256" key="4">
    <source>
        <dbReference type="ARBA" id="ARBA00012867"/>
    </source>
</evidence>
<comment type="similarity">
    <text evidence="3 11">Belongs to the protoporphyrinogen/coproporphyrinogen oxidase family. Protoporphyrinogen oxidase subfamily.</text>
</comment>
<evidence type="ECO:0000259" key="12">
    <source>
        <dbReference type="Pfam" id="PF01593"/>
    </source>
</evidence>
<comment type="cofactor">
    <cofactor evidence="11">
        <name>FAD</name>
        <dbReference type="ChEBI" id="CHEBI:57692"/>
    </cofactor>
    <text evidence="11">Binds 1 FAD per subunit.</text>
</comment>
<dbReference type="SUPFAM" id="SSF51905">
    <property type="entry name" value="FAD/NAD(P)-binding domain"/>
    <property type="match status" value="1"/>
</dbReference>
<dbReference type="NCBIfam" id="TIGR00562">
    <property type="entry name" value="proto_IX_ox"/>
    <property type="match status" value="1"/>
</dbReference>
<dbReference type="SUPFAM" id="SSF54373">
    <property type="entry name" value="FAD-linked reductases, C-terminal domain"/>
    <property type="match status" value="1"/>
</dbReference>
<dbReference type="Gene3D" id="3.50.50.60">
    <property type="entry name" value="FAD/NAD(P)-binding domain"/>
    <property type="match status" value="2"/>
</dbReference>
<dbReference type="InterPro" id="IPR004572">
    <property type="entry name" value="Protoporphyrinogen_oxidase"/>
</dbReference>
<evidence type="ECO:0000256" key="3">
    <source>
        <dbReference type="ARBA" id="ARBA00010551"/>
    </source>
</evidence>
<reference evidence="14" key="1">
    <citation type="submission" date="2025-08" db="UniProtKB">
        <authorList>
            <consortium name="RefSeq"/>
        </authorList>
    </citation>
    <scope>IDENTIFICATION</scope>
</reference>
<evidence type="ECO:0000256" key="2">
    <source>
        <dbReference type="ARBA" id="ARBA00005073"/>
    </source>
</evidence>
<accession>A0A9W2Z0Z1</accession>